<dbReference type="PANTHER" id="PTHR33065">
    <property type="entry name" value="OS07G0486400 PROTEIN"/>
    <property type="match status" value="1"/>
</dbReference>
<reference evidence="3" key="2">
    <citation type="submission" date="2020-10" db="EMBL/GenBank/DDBJ databases">
        <authorList>
            <person name="Scholz U."/>
            <person name="Mascher M."/>
            <person name="Fiebig A."/>
        </authorList>
    </citation>
    <scope>NUCLEOTIDE SEQUENCE [LARGE SCALE GENOMIC DNA]</scope>
    <source>
        <strain evidence="3">cv. Morex</strain>
    </source>
</reference>
<dbReference type="PANTHER" id="PTHR33065:SF204">
    <property type="entry name" value="DUF6598 DOMAIN-CONTAINING PROTEIN"/>
    <property type="match status" value="1"/>
</dbReference>
<feature type="compositionally biased region" description="Basic and acidic residues" evidence="1">
    <location>
        <begin position="51"/>
        <end position="66"/>
    </location>
</feature>
<evidence type="ECO:0000259" key="2">
    <source>
        <dbReference type="Pfam" id="PF20241"/>
    </source>
</evidence>
<evidence type="ECO:0000313" key="3">
    <source>
        <dbReference type="EnsemblPlants" id="HORVU.MOREX.r3.2HG0193140.1"/>
    </source>
</evidence>
<reference evidence="3" key="3">
    <citation type="submission" date="2022-01" db="UniProtKB">
        <authorList>
            <consortium name="EnsemblPlants"/>
        </authorList>
    </citation>
    <scope>IDENTIFICATION</scope>
    <source>
        <strain evidence="3">subsp. vulgare</strain>
    </source>
</reference>
<dbReference type="EnsemblPlants" id="HORVU.MOREX.r3.2HG0193140.1">
    <property type="protein sequence ID" value="HORVU.MOREX.r3.2HG0193140.1"/>
    <property type="gene ID" value="HORVU.MOREX.r3.2HG0193140"/>
</dbReference>
<organism evidence="3 4">
    <name type="scientific">Hordeum vulgare subsp. vulgare</name>
    <name type="common">Domesticated barley</name>
    <dbReference type="NCBI Taxonomy" id="112509"/>
    <lineage>
        <taxon>Eukaryota</taxon>
        <taxon>Viridiplantae</taxon>
        <taxon>Streptophyta</taxon>
        <taxon>Embryophyta</taxon>
        <taxon>Tracheophyta</taxon>
        <taxon>Spermatophyta</taxon>
        <taxon>Magnoliopsida</taxon>
        <taxon>Liliopsida</taxon>
        <taxon>Poales</taxon>
        <taxon>Poaceae</taxon>
        <taxon>BOP clade</taxon>
        <taxon>Pooideae</taxon>
        <taxon>Triticodae</taxon>
        <taxon>Triticeae</taxon>
        <taxon>Hordeinae</taxon>
        <taxon>Hordeum</taxon>
    </lineage>
</organism>
<reference evidence="4" key="1">
    <citation type="journal article" date="2012" name="Nature">
        <title>A physical, genetic and functional sequence assembly of the barley genome.</title>
        <authorList>
            <consortium name="The International Barley Genome Sequencing Consortium"/>
            <person name="Mayer K.F."/>
            <person name="Waugh R."/>
            <person name="Brown J.W."/>
            <person name="Schulman A."/>
            <person name="Langridge P."/>
            <person name="Platzer M."/>
            <person name="Fincher G.B."/>
            <person name="Muehlbauer G.J."/>
            <person name="Sato K."/>
            <person name="Close T.J."/>
            <person name="Wise R.P."/>
            <person name="Stein N."/>
        </authorList>
    </citation>
    <scope>NUCLEOTIDE SEQUENCE [LARGE SCALE GENOMIC DNA]</scope>
    <source>
        <strain evidence="4">cv. Morex</strain>
    </source>
</reference>
<name>A0A8I6XBW2_HORVV</name>
<protein>
    <recommendedName>
        <fullName evidence="2">DUF6598 domain-containing protein</fullName>
    </recommendedName>
</protein>
<keyword evidence="4" id="KW-1185">Reference proteome</keyword>
<feature type="region of interest" description="Disordered" evidence="1">
    <location>
        <begin position="39"/>
        <end position="75"/>
    </location>
</feature>
<sequence length="425" mass="47796">MATERETGESTRQQSEALYWLPPIQSMVRVPPLSRNKIKRKGPAVSCVRKPAREDSCKIEETEGRSGKQGQSQLLHGHQIRKMEVEMDDIDIDKSVQQLATEQEEMATEEKNFSGHISFWQSVRGSMGCGRFEDTTLLSSMHFTHLTPIPGLVDGVVANTLQIFSIKIAEIKGGFKWPLFVYGVVAARDSVDFNRNLLFWCDSTMSQIVRENDPFLRLIGPSRAILFKDPVQFEIQLRVEHGAMPRDRALISTMHTFSAGLPGMHTICFENAFCKIELCMELVLESIQATVCSVRVVKQGRRQRVEHHCRVACLTTSYSKHVDDAPFGEVVLLDPRRHATPQGSDGYLDLSRRVVSVQRGGLLVVVVEAYSPSCVRTAQGHIFLAAKCFGFSQKTFNVDDAELEITVAWSLLVPDKYKLLRPVMI</sequence>
<evidence type="ECO:0000313" key="4">
    <source>
        <dbReference type="Proteomes" id="UP000011116"/>
    </source>
</evidence>
<evidence type="ECO:0000256" key="1">
    <source>
        <dbReference type="SAM" id="MobiDB-lite"/>
    </source>
</evidence>
<proteinExistence type="predicted"/>
<dbReference type="Gramene" id="HORVU.MOREX.r3.2HG0193140.1">
    <property type="protein sequence ID" value="HORVU.MOREX.r3.2HG0193140.1"/>
    <property type="gene ID" value="HORVU.MOREX.r3.2HG0193140"/>
</dbReference>
<dbReference type="InterPro" id="IPR046533">
    <property type="entry name" value="DUF6598"/>
</dbReference>
<accession>A0A8I6XBW2</accession>
<dbReference type="Pfam" id="PF20241">
    <property type="entry name" value="DUF6598"/>
    <property type="match status" value="1"/>
</dbReference>
<dbReference type="Proteomes" id="UP000011116">
    <property type="component" value="Chromosome 2H"/>
</dbReference>
<dbReference type="AlphaFoldDB" id="A0A8I6XBW2"/>
<feature type="domain" description="DUF6598" evidence="2">
    <location>
        <begin position="160"/>
        <end position="407"/>
    </location>
</feature>
<dbReference type="Gramene" id="HORVU.MOREX.r2.2HG0160120.1">
    <property type="protein sequence ID" value="HORVU.MOREX.r2.2HG0160120.1"/>
    <property type="gene ID" value="HORVU.MOREX.r2.2HG0160120"/>
</dbReference>